<reference evidence="2 3" key="1">
    <citation type="submission" date="2018-03" db="EMBL/GenBank/DDBJ databases">
        <title>Genome sequence of Clostridium liquoris DSM 100320.</title>
        <authorList>
            <person name="Poehlein A."/>
            <person name="Daniel R."/>
        </authorList>
    </citation>
    <scope>NUCLEOTIDE SEQUENCE [LARGE SCALE GENOMIC DNA]</scope>
    <source>
        <strain evidence="2 3">DSM 100320</strain>
    </source>
</reference>
<proteinExistence type="predicted"/>
<evidence type="ECO:0000313" key="2">
    <source>
        <dbReference type="EMBL" id="PRR79891.1"/>
    </source>
</evidence>
<keyword evidence="3" id="KW-1185">Reference proteome</keyword>
<sequence>MNNKFLCEFQEDIFDKAGYYTLYVVIAFPSFMITIEGMELQFIILRIILSGIALLILALIYLKCKSSRNEKENKKIIYDIYFFLMLTLTCVYELMKHLNFLV</sequence>
<dbReference type="RefSeq" id="WP_106062793.1">
    <property type="nucleotide sequence ID" value="NZ_PVXO01000012.1"/>
</dbReference>
<evidence type="ECO:0000313" key="3">
    <source>
        <dbReference type="Proteomes" id="UP000239706"/>
    </source>
</evidence>
<dbReference type="EMBL" id="PVXO01000012">
    <property type="protein sequence ID" value="PRR79891.1"/>
    <property type="molecule type" value="Genomic_DNA"/>
</dbReference>
<feature type="transmembrane region" description="Helical" evidence="1">
    <location>
        <begin position="43"/>
        <end position="64"/>
    </location>
</feature>
<dbReference type="Proteomes" id="UP000239706">
    <property type="component" value="Unassembled WGS sequence"/>
</dbReference>
<organism evidence="2 3">
    <name type="scientific">Clostridium liquoris</name>
    <dbReference type="NCBI Taxonomy" id="1289519"/>
    <lineage>
        <taxon>Bacteria</taxon>
        <taxon>Bacillati</taxon>
        <taxon>Bacillota</taxon>
        <taxon>Clostridia</taxon>
        <taxon>Eubacteriales</taxon>
        <taxon>Clostridiaceae</taxon>
        <taxon>Clostridium</taxon>
    </lineage>
</organism>
<gene>
    <name evidence="2" type="ORF">CLLI_06240</name>
</gene>
<dbReference type="AlphaFoldDB" id="A0A2T0B7M6"/>
<name>A0A2T0B7M6_9CLOT</name>
<protein>
    <submittedName>
        <fullName evidence="2">Uncharacterized protein</fullName>
    </submittedName>
</protein>
<feature type="transmembrane region" description="Helical" evidence="1">
    <location>
        <begin position="20"/>
        <end position="37"/>
    </location>
</feature>
<accession>A0A2T0B7M6</accession>
<keyword evidence="1" id="KW-0812">Transmembrane</keyword>
<comment type="caution">
    <text evidence="2">The sequence shown here is derived from an EMBL/GenBank/DDBJ whole genome shotgun (WGS) entry which is preliminary data.</text>
</comment>
<keyword evidence="1" id="KW-1133">Transmembrane helix</keyword>
<evidence type="ECO:0000256" key="1">
    <source>
        <dbReference type="SAM" id="Phobius"/>
    </source>
</evidence>
<dbReference type="OrthoDB" id="1930369at2"/>
<feature type="transmembrane region" description="Helical" evidence="1">
    <location>
        <begin position="76"/>
        <end position="95"/>
    </location>
</feature>
<keyword evidence="1" id="KW-0472">Membrane</keyword>